<dbReference type="AlphaFoldDB" id="A0A2M4D018"/>
<dbReference type="EMBL" id="GGFL01006754">
    <property type="protein sequence ID" value="MBW70932.1"/>
    <property type="molecule type" value="Transcribed_RNA"/>
</dbReference>
<sequence length="109" mass="11455">MPSAWLIASMRSLFSLSACAYCSAFLTMFSISSLLSPPDDWMTICCSLPVPLSRADTCTMPLASISNTTSICGTPRGAGGIPTSVNEPSILLSLAISRSPWCTLISTCV</sequence>
<evidence type="ECO:0000313" key="1">
    <source>
        <dbReference type="EMBL" id="MBW70932.1"/>
    </source>
</evidence>
<name>A0A2M4D018_ANODA</name>
<organism evidence="1">
    <name type="scientific">Anopheles darlingi</name>
    <name type="common">Mosquito</name>
    <dbReference type="NCBI Taxonomy" id="43151"/>
    <lineage>
        <taxon>Eukaryota</taxon>
        <taxon>Metazoa</taxon>
        <taxon>Ecdysozoa</taxon>
        <taxon>Arthropoda</taxon>
        <taxon>Hexapoda</taxon>
        <taxon>Insecta</taxon>
        <taxon>Pterygota</taxon>
        <taxon>Neoptera</taxon>
        <taxon>Endopterygota</taxon>
        <taxon>Diptera</taxon>
        <taxon>Nematocera</taxon>
        <taxon>Culicoidea</taxon>
        <taxon>Culicidae</taxon>
        <taxon>Anophelinae</taxon>
        <taxon>Anopheles</taxon>
    </lineage>
</organism>
<proteinExistence type="predicted"/>
<protein>
    <submittedName>
        <fullName evidence="1">Putative secreted protein</fullName>
    </submittedName>
</protein>
<reference evidence="1" key="1">
    <citation type="submission" date="2018-01" db="EMBL/GenBank/DDBJ databases">
        <title>An insight into the sialome of Amazonian anophelines.</title>
        <authorList>
            <person name="Ribeiro J.M."/>
            <person name="Scarpassa V."/>
            <person name="Calvo E."/>
        </authorList>
    </citation>
    <scope>NUCLEOTIDE SEQUENCE</scope>
</reference>
<accession>A0A2M4D018</accession>